<dbReference type="Pfam" id="PF00106">
    <property type="entry name" value="adh_short"/>
    <property type="match status" value="1"/>
</dbReference>
<dbReference type="GO" id="GO:0016491">
    <property type="term" value="F:oxidoreductase activity"/>
    <property type="evidence" value="ECO:0007669"/>
    <property type="project" value="UniProtKB-KW"/>
</dbReference>
<reference evidence="6" key="1">
    <citation type="submission" date="2016-03" db="EMBL/GenBank/DDBJ databases">
        <title>Complete genome sequence of the type strain Actinoalloteichus hymeniacidonis DSM 45092.</title>
        <authorList>
            <person name="Schaffert L."/>
            <person name="Albersmeier A."/>
            <person name="Winkler A."/>
            <person name="Kalinowski J."/>
            <person name="Zotchev S."/>
            <person name="Ruckert C."/>
        </authorList>
    </citation>
    <scope>NUCLEOTIDE SEQUENCE [LARGE SCALE GENOMIC DNA]</scope>
    <source>
        <strain evidence="6">HPA177(T) (DSM 45092(T))</strain>
    </source>
</reference>
<keyword evidence="2" id="KW-0521">NADP</keyword>
<evidence type="ECO:0000256" key="2">
    <source>
        <dbReference type="ARBA" id="ARBA00022857"/>
    </source>
</evidence>
<dbReference type="EMBL" id="CP014859">
    <property type="protein sequence ID" value="AOS64016.1"/>
    <property type="molecule type" value="Genomic_DNA"/>
</dbReference>
<gene>
    <name evidence="5" type="ORF">TL08_16080</name>
</gene>
<evidence type="ECO:0000313" key="5">
    <source>
        <dbReference type="EMBL" id="AOS64016.1"/>
    </source>
</evidence>
<dbReference type="SUPFAM" id="SSF51735">
    <property type="entry name" value="NAD(P)-binding Rossmann-fold domains"/>
    <property type="match status" value="1"/>
</dbReference>
<accession>A0AAC9HRR1</accession>
<comment type="similarity">
    <text evidence="1 4">Belongs to the short-chain dehydrogenases/reductases (SDR) family.</text>
</comment>
<protein>
    <submittedName>
        <fullName evidence="5">Short chain dehydrogenase</fullName>
    </submittedName>
</protein>
<evidence type="ECO:0000256" key="1">
    <source>
        <dbReference type="ARBA" id="ARBA00006484"/>
    </source>
</evidence>
<dbReference type="InterPro" id="IPR036291">
    <property type="entry name" value="NAD(P)-bd_dom_sf"/>
</dbReference>
<dbReference type="AlphaFoldDB" id="A0AAC9HRR1"/>
<evidence type="ECO:0000313" key="6">
    <source>
        <dbReference type="Proteomes" id="UP000095210"/>
    </source>
</evidence>
<keyword evidence="3" id="KW-0560">Oxidoreductase</keyword>
<dbReference type="GO" id="GO:0016020">
    <property type="term" value="C:membrane"/>
    <property type="evidence" value="ECO:0007669"/>
    <property type="project" value="TreeGrafter"/>
</dbReference>
<proteinExistence type="inferred from homology"/>
<evidence type="ECO:0000256" key="4">
    <source>
        <dbReference type="RuleBase" id="RU000363"/>
    </source>
</evidence>
<name>A0AAC9HRR1_9PSEU</name>
<dbReference type="Gene3D" id="3.40.50.720">
    <property type="entry name" value="NAD(P)-binding Rossmann-like Domain"/>
    <property type="match status" value="1"/>
</dbReference>
<dbReference type="Proteomes" id="UP000095210">
    <property type="component" value="Chromosome"/>
</dbReference>
<dbReference type="PRINTS" id="PR00080">
    <property type="entry name" value="SDRFAMILY"/>
</dbReference>
<keyword evidence="6" id="KW-1185">Reference proteome</keyword>
<dbReference type="InterPro" id="IPR002347">
    <property type="entry name" value="SDR_fam"/>
</dbReference>
<organism evidence="5 6">
    <name type="scientific">Actinoalloteichus hymeniacidonis</name>
    <dbReference type="NCBI Taxonomy" id="340345"/>
    <lineage>
        <taxon>Bacteria</taxon>
        <taxon>Bacillati</taxon>
        <taxon>Actinomycetota</taxon>
        <taxon>Actinomycetes</taxon>
        <taxon>Pseudonocardiales</taxon>
        <taxon>Pseudonocardiaceae</taxon>
        <taxon>Actinoalloteichus</taxon>
    </lineage>
</organism>
<evidence type="ECO:0000256" key="3">
    <source>
        <dbReference type="ARBA" id="ARBA00023002"/>
    </source>
</evidence>
<dbReference type="PANTHER" id="PTHR43490">
    <property type="entry name" value="(+)-NEOMENTHOL DEHYDROGENASE"/>
    <property type="match status" value="1"/>
</dbReference>
<dbReference type="RefSeq" id="WP_069850060.1">
    <property type="nucleotide sequence ID" value="NZ_CP014859.1"/>
</dbReference>
<dbReference type="PRINTS" id="PR00081">
    <property type="entry name" value="GDHRDH"/>
</dbReference>
<dbReference type="PANTHER" id="PTHR43490:SF99">
    <property type="entry name" value="SHORT-CHAIN DEHYDROGENASE_REDUCTASE"/>
    <property type="match status" value="1"/>
</dbReference>
<sequence length="249" mass="25459">MTRQQHTESDAHPTTALITGAAHGLGLETARQLAATGVHVVIAARDPQRAAAAAQQLDGAEALPVGLDISDAESVAGAVAAFGAHPGRLDILINNAAAHPNRFETATEADLAAAAEVIEVNLFGAWRMTQAFLPLLRRSDRPRIVNVSSGAGSHGDPQYGFPLAGGAAAIHGISKAALNAFTAALAAELADTPIIVNAVCPGVTATHPGAEHLDARPVAQSAPGVVWAATLPDDGPRGGLFRDRETLAW</sequence>
<dbReference type="KEGG" id="ahm:TL08_16080"/>